<dbReference type="EMBL" id="JAGMUV010000022">
    <property type="protein sequence ID" value="KAH7124423.1"/>
    <property type="molecule type" value="Genomic_DNA"/>
</dbReference>
<evidence type="ECO:0000313" key="2">
    <source>
        <dbReference type="EMBL" id="KAH7124423.1"/>
    </source>
</evidence>
<sequence>MEQRGTFNHEGIEVYESTPSTPTQNGGAEVPGKAIKTKGRSMIAESGLPKELASDIYRTAVYLTNPFSHFPQDIRPSWSHIGVFSCVAYLMTTDALEHIKSHKSMSPFTQRAHMDYLIRYKGESQYVIPVPSRLTKTDLHSGYCADSTAQKSLKE</sequence>
<dbReference type="AlphaFoldDB" id="A0A9P9DS87"/>
<dbReference type="InterPro" id="IPR012337">
    <property type="entry name" value="RNaseH-like_sf"/>
</dbReference>
<accession>A0A9P9DS87</accession>
<comment type="caution">
    <text evidence="2">The sequence shown here is derived from an EMBL/GenBank/DDBJ whole genome shotgun (WGS) entry which is preliminary data.</text>
</comment>
<proteinExistence type="predicted"/>
<keyword evidence="3" id="KW-1185">Reference proteome</keyword>
<feature type="compositionally biased region" description="Polar residues" evidence="1">
    <location>
        <begin position="17"/>
        <end position="26"/>
    </location>
</feature>
<evidence type="ECO:0000313" key="3">
    <source>
        <dbReference type="Proteomes" id="UP000738349"/>
    </source>
</evidence>
<dbReference type="SUPFAM" id="SSF53098">
    <property type="entry name" value="Ribonuclease H-like"/>
    <property type="match status" value="1"/>
</dbReference>
<feature type="region of interest" description="Disordered" evidence="1">
    <location>
        <begin position="1"/>
        <end position="32"/>
    </location>
</feature>
<dbReference type="Proteomes" id="UP000738349">
    <property type="component" value="Unassembled WGS sequence"/>
</dbReference>
<gene>
    <name evidence="2" type="ORF">EDB81DRAFT_765787</name>
</gene>
<reference evidence="2" key="1">
    <citation type="journal article" date="2021" name="Nat. Commun.">
        <title>Genetic determinants of endophytism in the Arabidopsis root mycobiome.</title>
        <authorList>
            <person name="Mesny F."/>
            <person name="Miyauchi S."/>
            <person name="Thiergart T."/>
            <person name="Pickel B."/>
            <person name="Atanasova L."/>
            <person name="Karlsson M."/>
            <person name="Huettel B."/>
            <person name="Barry K.W."/>
            <person name="Haridas S."/>
            <person name="Chen C."/>
            <person name="Bauer D."/>
            <person name="Andreopoulos W."/>
            <person name="Pangilinan J."/>
            <person name="LaButti K."/>
            <person name="Riley R."/>
            <person name="Lipzen A."/>
            <person name="Clum A."/>
            <person name="Drula E."/>
            <person name="Henrissat B."/>
            <person name="Kohler A."/>
            <person name="Grigoriev I.V."/>
            <person name="Martin F.M."/>
            <person name="Hacquard S."/>
        </authorList>
    </citation>
    <scope>NUCLEOTIDE SEQUENCE</scope>
    <source>
        <strain evidence="2">MPI-CAGE-AT-0147</strain>
    </source>
</reference>
<evidence type="ECO:0000256" key="1">
    <source>
        <dbReference type="SAM" id="MobiDB-lite"/>
    </source>
</evidence>
<dbReference type="OrthoDB" id="5017987at2759"/>
<protein>
    <submittedName>
        <fullName evidence="2">Uncharacterized protein</fullName>
    </submittedName>
</protein>
<organism evidence="2 3">
    <name type="scientific">Dactylonectria macrodidyma</name>
    <dbReference type="NCBI Taxonomy" id="307937"/>
    <lineage>
        <taxon>Eukaryota</taxon>
        <taxon>Fungi</taxon>
        <taxon>Dikarya</taxon>
        <taxon>Ascomycota</taxon>
        <taxon>Pezizomycotina</taxon>
        <taxon>Sordariomycetes</taxon>
        <taxon>Hypocreomycetidae</taxon>
        <taxon>Hypocreales</taxon>
        <taxon>Nectriaceae</taxon>
        <taxon>Dactylonectria</taxon>
    </lineage>
</organism>
<name>A0A9P9DS87_9HYPO</name>